<feature type="region of interest" description="Disordered" evidence="1">
    <location>
        <begin position="340"/>
        <end position="385"/>
    </location>
</feature>
<feature type="compositionally biased region" description="Basic and acidic residues" evidence="1">
    <location>
        <begin position="340"/>
        <end position="355"/>
    </location>
</feature>
<comment type="caution">
    <text evidence="3">The sequence shown here is derived from an EMBL/GenBank/DDBJ whole genome shotgun (WGS) entry which is preliminary data.</text>
</comment>
<sequence length="398" mass="43802">MTRHYLDADAQARFTGDRIRTVRSILELARRRECAFVVVAGDVFEHPNLGRQDIGRALEAMGSQDIPVYLLPGNHDPLGTGSLWSSPAVADRLPTNVTVLDRTGIWPVSDGVELVAAPWHSKRPDADPVAGCLDGLRPHDTVRIVVGHGMLEELEPDKTSPVRIRRQPLDAALADGTIHYVALGDRHIRWPQDSPGAIQYSGTHESTSFRETGRGQVLEVDLDPGTTPSVTAHEVGQWQHVVVRRELNGVQDLDSLARDLDAMDPKENTIVRTAFTGSLTVSEHARLDQLLDDRTPLFASLQPWLRHTHLAVVPDDDELAQIQWGGYIQAALEELKTRAEVSGHEAHTNTTRDSDPDLWADEVPAEDDLPPEPTPPEGHQSAQDALRLLIRFAGGVKS</sequence>
<dbReference type="EMBL" id="JAAVUN010000006">
    <property type="protein sequence ID" value="NKE09268.1"/>
    <property type="molecule type" value="Genomic_DNA"/>
</dbReference>
<dbReference type="InterPro" id="IPR004843">
    <property type="entry name" value="Calcineurin-like_PHP"/>
</dbReference>
<dbReference type="Proteomes" id="UP000521379">
    <property type="component" value="Unassembled WGS sequence"/>
</dbReference>
<evidence type="ECO:0000313" key="3">
    <source>
        <dbReference type="EMBL" id="NKE09268.1"/>
    </source>
</evidence>
<accession>A0A846TJB6</accession>
<dbReference type="AlphaFoldDB" id="A0A846TJB6"/>
<dbReference type="Pfam" id="PF00149">
    <property type="entry name" value="Metallophos"/>
    <property type="match status" value="1"/>
</dbReference>
<dbReference type="SUPFAM" id="SSF56300">
    <property type="entry name" value="Metallo-dependent phosphatases"/>
    <property type="match status" value="1"/>
</dbReference>
<keyword evidence="4" id="KW-1185">Reference proteome</keyword>
<keyword evidence="3" id="KW-0269">Exonuclease</keyword>
<name>A0A846TJB6_9MICC</name>
<feature type="domain" description="Calcineurin-like phosphoesterase" evidence="2">
    <location>
        <begin position="19"/>
        <end position="152"/>
    </location>
</feature>
<proteinExistence type="predicted"/>
<evidence type="ECO:0000259" key="2">
    <source>
        <dbReference type="Pfam" id="PF00149"/>
    </source>
</evidence>
<dbReference type="Gene3D" id="3.60.21.10">
    <property type="match status" value="1"/>
</dbReference>
<dbReference type="PIRSF" id="PIRSF033093">
    <property type="entry name" value="UCP_ML1119"/>
    <property type="match status" value="1"/>
</dbReference>
<protein>
    <submittedName>
        <fullName evidence="3">Exonuclease SbcCD subunit D</fullName>
    </submittedName>
</protein>
<dbReference type="PANTHER" id="PTHR30337:SF0">
    <property type="entry name" value="NUCLEASE SBCCD SUBUNIT D"/>
    <property type="match status" value="1"/>
</dbReference>
<dbReference type="PANTHER" id="PTHR30337">
    <property type="entry name" value="COMPONENT OF ATP-DEPENDENT DSDNA EXONUCLEASE"/>
    <property type="match status" value="1"/>
</dbReference>
<dbReference type="InterPro" id="IPR014577">
    <property type="entry name" value="UCP033093_metalloPase"/>
</dbReference>
<keyword evidence="3" id="KW-0540">Nuclease</keyword>
<keyword evidence="3" id="KW-0378">Hydrolase</keyword>
<dbReference type="GO" id="GO:0004527">
    <property type="term" value="F:exonuclease activity"/>
    <property type="evidence" value="ECO:0007669"/>
    <property type="project" value="UniProtKB-KW"/>
</dbReference>
<feature type="compositionally biased region" description="Acidic residues" evidence="1">
    <location>
        <begin position="356"/>
        <end position="370"/>
    </location>
</feature>
<evidence type="ECO:0000256" key="1">
    <source>
        <dbReference type="SAM" id="MobiDB-lite"/>
    </source>
</evidence>
<gene>
    <name evidence="3" type="ORF">GTW58_04785</name>
</gene>
<reference evidence="3 4" key="1">
    <citation type="submission" date="2020-02" db="EMBL/GenBank/DDBJ databases">
        <authorList>
            <person name="Sun Q."/>
        </authorList>
    </citation>
    <scope>NUCLEOTIDE SEQUENCE [LARGE SCALE GENOMIC DNA]</scope>
    <source>
        <strain evidence="3 4">YIM 13062</strain>
    </source>
</reference>
<organism evidence="3 4">
    <name type="scientific">Kocuria subflava</name>
    <dbReference type="NCBI Taxonomy" id="1736139"/>
    <lineage>
        <taxon>Bacteria</taxon>
        <taxon>Bacillati</taxon>
        <taxon>Actinomycetota</taxon>
        <taxon>Actinomycetes</taxon>
        <taxon>Micrococcales</taxon>
        <taxon>Micrococcaceae</taxon>
        <taxon>Kocuria</taxon>
    </lineage>
</organism>
<dbReference type="InterPro" id="IPR029052">
    <property type="entry name" value="Metallo-depent_PP-like"/>
</dbReference>
<evidence type="ECO:0000313" key="4">
    <source>
        <dbReference type="Proteomes" id="UP000521379"/>
    </source>
</evidence>
<dbReference type="InterPro" id="IPR050535">
    <property type="entry name" value="DNA_Repair-Maintenance_Comp"/>
</dbReference>